<sequence>MAGLTKPFRQLNDFLPYAVSFENFPTATLTFLRALLEALQQALSLQIMRNGTDDYSKYLSRIGKPNSASSAFSFLRRIGLPWLPLKLVIATIGHRPHPGRAGLYPGSIMLIAAHKGHTGRVRSSLSTLRCRVSRLSIACVVFFIFAGA</sequence>
<keyword evidence="2" id="KW-1185">Reference proteome</keyword>
<organism evidence="1 2">
    <name type="scientific">Pseudomonas paracarnis</name>
    <dbReference type="NCBI Taxonomy" id="2750625"/>
    <lineage>
        <taxon>Bacteria</taxon>
        <taxon>Pseudomonadati</taxon>
        <taxon>Pseudomonadota</taxon>
        <taxon>Gammaproteobacteria</taxon>
        <taxon>Pseudomonadales</taxon>
        <taxon>Pseudomonadaceae</taxon>
        <taxon>Pseudomonas</taxon>
    </lineage>
</organism>
<protein>
    <submittedName>
        <fullName evidence="1">Uncharacterized protein</fullName>
    </submittedName>
</protein>
<reference evidence="1 2" key="1">
    <citation type="journal article" date="2023" name="Int J Dairy Technol">
        <title>Genome based analysis of Pseudomonas paracarnis RQ057, a strain responsible for blue discoloration spoilage in processed cheese.</title>
        <authorList>
            <person name="Rodrigues Rd.S."/>
            <person name="Machado S.G."/>
            <person name="de Carvalho A.F."/>
            <person name="Nero L.A."/>
        </authorList>
    </citation>
    <scope>NUCLEOTIDE SEQUENCE [LARGE SCALE GENOMIC DNA]</scope>
    <source>
        <strain evidence="1 2">RQ057</strain>
    </source>
</reference>
<dbReference type="Proteomes" id="UP001336015">
    <property type="component" value="Unassembled WGS sequence"/>
</dbReference>
<proteinExistence type="predicted"/>
<evidence type="ECO:0000313" key="1">
    <source>
        <dbReference type="EMBL" id="MEB3784820.1"/>
    </source>
</evidence>
<comment type="caution">
    <text evidence="1">The sequence shown here is derived from an EMBL/GenBank/DDBJ whole genome shotgun (WGS) entry which is preliminary data.</text>
</comment>
<dbReference type="RefSeq" id="WP_155717128.1">
    <property type="nucleotide sequence ID" value="NZ_CAJFCM010000001.1"/>
</dbReference>
<accession>A0ABU6BWZ3</accession>
<name>A0ABU6BWZ3_9PSED</name>
<dbReference type="EMBL" id="JAJGWQ010000016">
    <property type="protein sequence ID" value="MEB3784820.1"/>
    <property type="molecule type" value="Genomic_DNA"/>
</dbReference>
<evidence type="ECO:0000313" key="2">
    <source>
        <dbReference type="Proteomes" id="UP001336015"/>
    </source>
</evidence>
<gene>
    <name evidence="1" type="ORF">LLW09_20015</name>
</gene>